<name>A0AAV5G215_CORAM</name>
<feature type="domain" description="YCII-related" evidence="2">
    <location>
        <begin position="1"/>
        <end position="88"/>
    </location>
</feature>
<protein>
    <recommendedName>
        <fullName evidence="2">YCII-related domain-containing protein</fullName>
    </recommendedName>
</protein>
<dbReference type="EMBL" id="BQKK01000001">
    <property type="protein sequence ID" value="GJN42284.1"/>
    <property type="molecule type" value="Genomic_DNA"/>
</dbReference>
<gene>
    <name evidence="3" type="ORF">CAT723_07630</name>
</gene>
<reference evidence="3" key="1">
    <citation type="submission" date="2021-12" db="EMBL/GenBank/DDBJ databases">
        <title>Draft genome sequence of Corynebacterium ammoniagenes strain T-723.</title>
        <authorList>
            <person name="Matsuzawa M."/>
            <person name="Hiratani M."/>
            <person name="Abe I."/>
            <person name="Tsuji Y."/>
            <person name="Nakamura J."/>
        </authorList>
    </citation>
    <scope>NUCLEOTIDE SEQUENCE</scope>
    <source>
        <strain evidence="3">T-723</strain>
    </source>
</reference>
<evidence type="ECO:0000313" key="4">
    <source>
        <dbReference type="Proteomes" id="UP001054925"/>
    </source>
</evidence>
<comment type="caution">
    <text evidence="3">The sequence shown here is derived from an EMBL/GenBank/DDBJ whole genome shotgun (WGS) entry which is preliminary data.</text>
</comment>
<comment type="similarity">
    <text evidence="1">Belongs to the YciI family.</text>
</comment>
<proteinExistence type="inferred from homology"/>
<evidence type="ECO:0000256" key="1">
    <source>
        <dbReference type="ARBA" id="ARBA00007689"/>
    </source>
</evidence>
<dbReference type="RefSeq" id="WP_003845463.1">
    <property type="nucleotide sequence ID" value="NZ_BQKK01000001.1"/>
</dbReference>
<dbReference type="SUPFAM" id="SSF54909">
    <property type="entry name" value="Dimeric alpha+beta barrel"/>
    <property type="match status" value="1"/>
</dbReference>
<dbReference type="Pfam" id="PF03795">
    <property type="entry name" value="YCII"/>
    <property type="match status" value="1"/>
</dbReference>
<sequence length="97" mass="11314">MKYFAVIYDYNANNPRLDEVRPQHREFIETLHNQEQILGSGPFTDSKRGALIILKLDEDTTVDDVVTIMDGDPYWIEEIVNKRDIREWGPVTASFEI</sequence>
<evidence type="ECO:0000259" key="2">
    <source>
        <dbReference type="Pfam" id="PF03795"/>
    </source>
</evidence>
<dbReference type="AlphaFoldDB" id="A0AAV5G215"/>
<evidence type="ECO:0000313" key="3">
    <source>
        <dbReference type="EMBL" id="GJN42284.1"/>
    </source>
</evidence>
<dbReference type="Gene3D" id="3.30.70.1060">
    <property type="entry name" value="Dimeric alpha+beta barrel"/>
    <property type="match status" value="1"/>
</dbReference>
<dbReference type="Proteomes" id="UP001054925">
    <property type="component" value="Unassembled WGS sequence"/>
</dbReference>
<accession>A0AAV5G215</accession>
<dbReference type="InterPro" id="IPR005545">
    <property type="entry name" value="YCII"/>
</dbReference>
<dbReference type="InterPro" id="IPR011008">
    <property type="entry name" value="Dimeric_a/b-barrel"/>
</dbReference>
<organism evidence="3 4">
    <name type="scientific">Corynebacterium ammoniagenes</name>
    <name type="common">Brevibacterium ammoniagenes</name>
    <dbReference type="NCBI Taxonomy" id="1697"/>
    <lineage>
        <taxon>Bacteria</taxon>
        <taxon>Bacillati</taxon>
        <taxon>Actinomycetota</taxon>
        <taxon>Actinomycetes</taxon>
        <taxon>Mycobacteriales</taxon>
        <taxon>Corynebacteriaceae</taxon>
        <taxon>Corynebacterium</taxon>
    </lineage>
</organism>